<dbReference type="EMBL" id="CH672350">
    <property type="protein sequence ID" value="EEQ45637.1"/>
    <property type="molecule type" value="Genomic_DNA"/>
</dbReference>
<dbReference type="GO" id="GO:0035838">
    <property type="term" value="C:growing cell tip"/>
    <property type="evidence" value="ECO:0007669"/>
    <property type="project" value="TreeGrafter"/>
</dbReference>
<accession>C4YJF3</accession>
<reference evidence="7 8" key="1">
    <citation type="journal article" date="2009" name="Nature">
        <title>Evolution of pathogenicity and sexual reproduction in eight Candida genomes.</title>
        <authorList>
            <person name="Butler G."/>
            <person name="Rasmussen M.D."/>
            <person name="Lin M.F."/>
            <person name="Santos M.A."/>
            <person name="Sakthikumar S."/>
            <person name="Munro C.A."/>
            <person name="Rheinbay E."/>
            <person name="Grabherr M."/>
            <person name="Forche A."/>
            <person name="Reedy J.L."/>
            <person name="Agrafioti I."/>
            <person name="Arnaud M.B."/>
            <person name="Bates S."/>
            <person name="Brown A.J."/>
            <person name="Brunke S."/>
            <person name="Costanzo M.C."/>
            <person name="Fitzpatrick D.A."/>
            <person name="de Groot P.W."/>
            <person name="Harris D."/>
            <person name="Hoyer L.L."/>
            <person name="Hube B."/>
            <person name="Klis F.M."/>
            <person name="Kodira C."/>
            <person name="Lennard N."/>
            <person name="Logue M.E."/>
            <person name="Martin R."/>
            <person name="Neiman A.M."/>
            <person name="Nikolaou E."/>
            <person name="Quail M.A."/>
            <person name="Quinn J."/>
            <person name="Santos M.C."/>
            <person name="Schmitzberger F.F."/>
            <person name="Sherlock G."/>
            <person name="Shah P."/>
            <person name="Silverstein K.A."/>
            <person name="Skrzypek M.S."/>
            <person name="Soll D."/>
            <person name="Staggs R."/>
            <person name="Stansfield I."/>
            <person name="Stumpf M.P."/>
            <person name="Sudbery P.E."/>
            <person name="Srikantha T."/>
            <person name="Zeng Q."/>
            <person name="Berman J."/>
            <person name="Berriman M."/>
            <person name="Heitman J."/>
            <person name="Gow N.A."/>
            <person name="Lorenz M.C."/>
            <person name="Birren B.W."/>
            <person name="Kellis M."/>
            <person name="Cuomo C.A."/>
        </authorList>
    </citation>
    <scope>NUCLEOTIDE SEQUENCE [LARGE SCALE GENOMIC DNA]</scope>
    <source>
        <strain evidence="7 8">WO-1</strain>
    </source>
</reference>
<feature type="compositionally biased region" description="Low complexity" evidence="5">
    <location>
        <begin position="335"/>
        <end position="351"/>
    </location>
</feature>
<feature type="compositionally biased region" description="Acidic residues" evidence="5">
    <location>
        <begin position="391"/>
        <end position="405"/>
    </location>
</feature>
<feature type="compositionally biased region" description="Low complexity" evidence="5">
    <location>
        <begin position="520"/>
        <end position="529"/>
    </location>
</feature>
<evidence type="ECO:0000256" key="3">
    <source>
        <dbReference type="ARBA" id="ARBA00022989"/>
    </source>
</evidence>
<feature type="transmembrane region" description="Helical" evidence="6">
    <location>
        <begin position="124"/>
        <end position="148"/>
    </location>
</feature>
<feature type="compositionally biased region" description="Low complexity" evidence="5">
    <location>
        <begin position="413"/>
        <end position="428"/>
    </location>
</feature>
<dbReference type="Pfam" id="PF06687">
    <property type="entry name" value="SUR7"/>
    <property type="match status" value="1"/>
</dbReference>
<dbReference type="OMA" id="HKPFTEL"/>
<comment type="subcellular location">
    <subcellularLocation>
        <location evidence="1">Membrane</location>
        <topology evidence="1">Multi-pass membrane protein</topology>
    </subcellularLocation>
</comment>
<feature type="compositionally biased region" description="Polar residues" evidence="5">
    <location>
        <begin position="486"/>
        <end position="501"/>
    </location>
</feature>
<dbReference type="GO" id="GO:0005886">
    <property type="term" value="C:plasma membrane"/>
    <property type="evidence" value="ECO:0007669"/>
    <property type="project" value="InterPro"/>
</dbReference>
<dbReference type="OrthoDB" id="2354757at2759"/>
<dbReference type="GO" id="GO:0032153">
    <property type="term" value="C:cell division site"/>
    <property type="evidence" value="ECO:0007669"/>
    <property type="project" value="TreeGrafter"/>
</dbReference>
<dbReference type="AlphaFoldDB" id="C4YJF3"/>
<feature type="compositionally biased region" description="Polar residues" evidence="5">
    <location>
        <begin position="317"/>
        <end position="334"/>
    </location>
</feature>
<proteinExistence type="predicted"/>
<gene>
    <name evidence="7" type="ORF">CAWG_03966</name>
</gene>
<evidence type="ECO:0000256" key="6">
    <source>
        <dbReference type="SAM" id="Phobius"/>
    </source>
</evidence>
<feature type="compositionally biased region" description="Low complexity" evidence="5">
    <location>
        <begin position="234"/>
        <end position="250"/>
    </location>
</feature>
<dbReference type="PaxDb" id="5476-C4YJF3"/>
<dbReference type="PANTHER" id="PTHR28013">
    <property type="entry name" value="PROTEIN DCV1-RELATED"/>
    <property type="match status" value="1"/>
</dbReference>
<evidence type="ECO:0000256" key="1">
    <source>
        <dbReference type="ARBA" id="ARBA00004141"/>
    </source>
</evidence>
<dbReference type="InterPro" id="IPR051380">
    <property type="entry name" value="pH-response_reg_palI/RIM9"/>
</dbReference>
<feature type="transmembrane region" description="Helical" evidence="6">
    <location>
        <begin position="154"/>
        <end position="177"/>
    </location>
</feature>
<protein>
    <recommendedName>
        <fullName evidence="9">PH-response regulator protein palI/RIM9</fullName>
    </recommendedName>
</protein>
<feature type="region of interest" description="Disordered" evidence="5">
    <location>
        <begin position="465"/>
        <end position="544"/>
    </location>
</feature>
<feature type="compositionally biased region" description="Polar residues" evidence="5">
    <location>
        <begin position="251"/>
        <end position="273"/>
    </location>
</feature>
<evidence type="ECO:0000313" key="7">
    <source>
        <dbReference type="EMBL" id="EEQ45637.1"/>
    </source>
</evidence>
<evidence type="ECO:0000256" key="4">
    <source>
        <dbReference type="ARBA" id="ARBA00023136"/>
    </source>
</evidence>
<feature type="transmembrane region" description="Helical" evidence="6">
    <location>
        <begin position="91"/>
        <end position="112"/>
    </location>
</feature>
<dbReference type="InterPro" id="IPR009571">
    <property type="entry name" value="SUR7/Rim9-like_fungi"/>
</dbReference>
<keyword evidence="3 6" id="KW-1133">Transmembrane helix</keyword>
<feature type="compositionally biased region" description="Basic and acidic residues" evidence="5">
    <location>
        <begin position="377"/>
        <end position="390"/>
    </location>
</feature>
<name>C4YJF3_CANAW</name>
<sequence length="626" mass="67620">MSFKAGYHTISFLFILVSFVFLLFATISYPVVDIFALSKTSDNKYGIFGSCSTSNSDNCIVGYPLDFTGSIKDNSSGYLFMNDTRTTLAKIFVLAPIALGFDLILLIVIFVIHFGSRVTVLIGIFVNVLATIATIITCVVVILCFYPYVTWVPWTLVAAGAITFISLILLILSLTVVGNDDDDDDNDAKSNFDNEDFGRFTNYSRIDDKFNHIQTSTFKTSNSLDNDYEYKPHNNNNNNNNATTATTTNNVDSTNFTGGAMNKFSNPTNNSRGVMNGGSTTTGSGVGSGGTVISGMNPPAHKNGSLTSNSSSYYNNPQTATDFTQRNKPNAYQPSSLSGSGSNNGNTASSSLPYPPGTPIVDNNSNNSRNNYQPGVFDHHLGVEGHKPFTELDDDFDDDDEEEDLANNRREIVNTNDSDNDSDFTSVSQRPPNPQYYGSNSGSGTGYLPSNVVNQYSHVQQYQPIHQQGMPPPPQPPQQQQYRPTGQYSPSPNMGYNNTPMRSGGGVPPPGAGPGPGPVPVSGSYFPNQGPVPVPPQQQQQVRGPTISENVLNNNPDFQFSRGGQQQKRRVNPGFVPVAARYNNNNNNSTTGSSIGGPGNKNQNASALMGRRENTGPRSGPYGITR</sequence>
<evidence type="ECO:0000256" key="5">
    <source>
        <dbReference type="SAM" id="MobiDB-lite"/>
    </source>
</evidence>
<dbReference type="Proteomes" id="UP000001429">
    <property type="component" value="Chromosome 2"/>
</dbReference>
<feature type="transmembrane region" description="Helical" evidence="6">
    <location>
        <begin position="12"/>
        <end position="32"/>
    </location>
</feature>
<evidence type="ECO:0008006" key="9">
    <source>
        <dbReference type="Google" id="ProtNLM"/>
    </source>
</evidence>
<dbReference type="PANTHER" id="PTHR28013:SF3">
    <property type="entry name" value="PROTEIN DCV1-RELATED"/>
    <property type="match status" value="1"/>
</dbReference>
<organism evidence="7 8">
    <name type="scientific">Candida albicans (strain WO-1)</name>
    <name type="common">Yeast</name>
    <dbReference type="NCBI Taxonomy" id="294748"/>
    <lineage>
        <taxon>Eukaryota</taxon>
        <taxon>Fungi</taxon>
        <taxon>Dikarya</taxon>
        <taxon>Ascomycota</taxon>
        <taxon>Saccharomycotina</taxon>
        <taxon>Pichiomycetes</taxon>
        <taxon>Debaryomycetaceae</taxon>
        <taxon>Candida/Lodderomyces clade</taxon>
        <taxon>Candida</taxon>
    </lineage>
</organism>
<feature type="region of interest" description="Disordered" evidence="5">
    <location>
        <begin position="580"/>
        <end position="626"/>
    </location>
</feature>
<evidence type="ECO:0000256" key="2">
    <source>
        <dbReference type="ARBA" id="ARBA00022692"/>
    </source>
</evidence>
<keyword evidence="8" id="KW-1185">Reference proteome</keyword>
<keyword evidence="2 6" id="KW-0812">Transmembrane</keyword>
<evidence type="ECO:0000313" key="8">
    <source>
        <dbReference type="Proteomes" id="UP000001429"/>
    </source>
</evidence>
<keyword evidence="4 6" id="KW-0472">Membrane</keyword>
<feature type="compositionally biased region" description="Low complexity" evidence="5">
    <location>
        <begin position="583"/>
        <end position="593"/>
    </location>
</feature>
<feature type="region of interest" description="Disordered" evidence="5">
    <location>
        <begin position="224"/>
        <end position="451"/>
    </location>
</feature>
<dbReference type="HOGENOM" id="CLU_037332_0_0_1"/>
<feature type="compositionally biased region" description="Pro residues" evidence="5">
    <location>
        <begin position="507"/>
        <end position="519"/>
    </location>
</feature>
<dbReference type="VEuPathDB" id="FungiDB:CAWG_03966"/>